<comment type="cofactor">
    <cofactor evidence="14">
        <name>[2Fe-2S] cluster</name>
        <dbReference type="ChEBI" id="CHEBI:190135"/>
    </cofactor>
</comment>
<dbReference type="InterPro" id="IPR013785">
    <property type="entry name" value="Aldolase_TIM"/>
</dbReference>
<evidence type="ECO:0000313" key="16">
    <source>
        <dbReference type="EMBL" id="VBB78519.1"/>
    </source>
</evidence>
<evidence type="ECO:0000313" key="17">
    <source>
        <dbReference type="Proteomes" id="UP000280685"/>
    </source>
</evidence>
<dbReference type="CDD" id="cd01335">
    <property type="entry name" value="Radical_SAM"/>
    <property type="match status" value="1"/>
</dbReference>
<evidence type="ECO:0000256" key="7">
    <source>
        <dbReference type="ARBA" id="ARBA00022691"/>
    </source>
</evidence>
<evidence type="ECO:0000256" key="3">
    <source>
        <dbReference type="ARBA" id="ARBA00010765"/>
    </source>
</evidence>
<protein>
    <recommendedName>
        <fullName evidence="4">biotin synthase</fullName>
        <ecNumber evidence="4">2.8.1.6</ecNumber>
    </recommendedName>
</protein>
<evidence type="ECO:0000259" key="15">
    <source>
        <dbReference type="PROSITE" id="PS51918"/>
    </source>
</evidence>
<keyword evidence="17" id="KW-1185">Reference proteome</keyword>
<evidence type="ECO:0000256" key="10">
    <source>
        <dbReference type="ARBA" id="ARBA00022756"/>
    </source>
</evidence>
<evidence type="ECO:0000256" key="4">
    <source>
        <dbReference type="ARBA" id="ARBA00012236"/>
    </source>
</evidence>
<keyword evidence="6" id="KW-0808">Transferase</keyword>
<dbReference type="Pfam" id="PF04055">
    <property type="entry name" value="Radical_SAM"/>
    <property type="match status" value="1"/>
</dbReference>
<dbReference type="SFLD" id="SFLDG01278">
    <property type="entry name" value="biotin_synthase_like"/>
    <property type="match status" value="1"/>
</dbReference>
<dbReference type="SFLD" id="SFLDF00272">
    <property type="entry name" value="biotin_synthase"/>
    <property type="match status" value="1"/>
</dbReference>
<accession>A0ABY6S7X3</accession>
<proteinExistence type="inferred from homology"/>
<dbReference type="SMART" id="SM00729">
    <property type="entry name" value="Elp3"/>
    <property type="match status" value="1"/>
</dbReference>
<reference evidence="16" key="1">
    <citation type="submission" date="2018-02" db="EMBL/GenBank/DDBJ databases">
        <authorList>
            <person name="Silar P."/>
        </authorList>
    </citation>
    <scope>NUCLEOTIDE SEQUENCE [LARGE SCALE GENOMIC DNA]</scope>
    <source>
        <strain evidence="16">T</strain>
    </source>
</reference>
<dbReference type="InterPro" id="IPR024177">
    <property type="entry name" value="Biotin_synthase"/>
</dbReference>
<evidence type="ECO:0000256" key="6">
    <source>
        <dbReference type="ARBA" id="ARBA00022679"/>
    </source>
</evidence>
<name>A0ABY6S7X3_PODCO</name>
<dbReference type="PROSITE" id="PS51918">
    <property type="entry name" value="RADICAL_SAM"/>
    <property type="match status" value="1"/>
</dbReference>
<organism evidence="16 17">
    <name type="scientific">Podospora comata</name>
    <dbReference type="NCBI Taxonomy" id="48703"/>
    <lineage>
        <taxon>Eukaryota</taxon>
        <taxon>Fungi</taxon>
        <taxon>Dikarya</taxon>
        <taxon>Ascomycota</taxon>
        <taxon>Pezizomycotina</taxon>
        <taxon>Sordariomycetes</taxon>
        <taxon>Sordariomycetidae</taxon>
        <taxon>Sordariales</taxon>
        <taxon>Podosporaceae</taxon>
        <taxon>Podospora</taxon>
    </lineage>
</organism>
<keyword evidence="8" id="KW-0001">2Fe-2S</keyword>
<keyword evidence="13" id="KW-0496">Mitochondrion</keyword>
<evidence type="ECO:0000256" key="5">
    <source>
        <dbReference type="ARBA" id="ARBA00022485"/>
    </source>
</evidence>
<dbReference type="SUPFAM" id="SSF102114">
    <property type="entry name" value="Radical SAM enzymes"/>
    <property type="match status" value="1"/>
</dbReference>
<dbReference type="SFLD" id="SFLDG01060">
    <property type="entry name" value="BATS_domain_containing"/>
    <property type="match status" value="1"/>
</dbReference>
<evidence type="ECO:0000256" key="8">
    <source>
        <dbReference type="ARBA" id="ARBA00022714"/>
    </source>
</evidence>
<dbReference type="EMBL" id="LR026966">
    <property type="protein sequence ID" value="VBB78519.1"/>
    <property type="molecule type" value="Genomic_DNA"/>
</dbReference>
<dbReference type="SFLD" id="SFLDS00029">
    <property type="entry name" value="Radical_SAM"/>
    <property type="match status" value="1"/>
</dbReference>
<evidence type="ECO:0000256" key="12">
    <source>
        <dbReference type="ARBA" id="ARBA00023014"/>
    </source>
</evidence>
<keyword evidence="10" id="KW-0093">Biotin biosynthesis</keyword>
<dbReference type="PANTHER" id="PTHR22976">
    <property type="entry name" value="BIOTIN SYNTHASE"/>
    <property type="match status" value="1"/>
</dbReference>
<evidence type="ECO:0000256" key="1">
    <source>
        <dbReference type="ARBA" id="ARBA00001966"/>
    </source>
</evidence>
<evidence type="ECO:0000256" key="14">
    <source>
        <dbReference type="ARBA" id="ARBA00034078"/>
    </source>
</evidence>
<evidence type="ECO:0000256" key="9">
    <source>
        <dbReference type="ARBA" id="ARBA00022723"/>
    </source>
</evidence>
<dbReference type="InterPro" id="IPR006638">
    <property type="entry name" value="Elp3/MiaA/NifB-like_rSAM"/>
</dbReference>
<evidence type="ECO:0000256" key="11">
    <source>
        <dbReference type="ARBA" id="ARBA00023004"/>
    </source>
</evidence>
<dbReference type="Pfam" id="PF06968">
    <property type="entry name" value="BATS"/>
    <property type="match status" value="1"/>
</dbReference>
<dbReference type="InterPro" id="IPR002684">
    <property type="entry name" value="Biotin_synth/BioAB"/>
</dbReference>
<dbReference type="Gene3D" id="3.20.20.70">
    <property type="entry name" value="Aldolase class I"/>
    <property type="match status" value="1"/>
</dbReference>
<gene>
    <name evidence="16" type="ORF">PODCO_311170</name>
</gene>
<dbReference type="HAMAP" id="MF_01694">
    <property type="entry name" value="BioB"/>
    <property type="match status" value="1"/>
</dbReference>
<keyword evidence="9" id="KW-0479">Metal-binding</keyword>
<evidence type="ECO:0000256" key="2">
    <source>
        <dbReference type="ARBA" id="ARBA00004942"/>
    </source>
</evidence>
<comment type="cofactor">
    <cofactor evidence="1">
        <name>[4Fe-4S] cluster</name>
        <dbReference type="ChEBI" id="CHEBI:49883"/>
    </cofactor>
</comment>
<dbReference type="EC" id="2.8.1.6" evidence="4"/>
<evidence type="ECO:0000256" key="13">
    <source>
        <dbReference type="ARBA" id="ARBA00023128"/>
    </source>
</evidence>
<dbReference type="InterPro" id="IPR058240">
    <property type="entry name" value="rSAM_sf"/>
</dbReference>
<comment type="pathway">
    <text evidence="2">Cofactor biosynthesis; biotin biosynthesis; biotin from 7,8-diaminononanoate: step 2/2.</text>
</comment>
<dbReference type="Proteomes" id="UP000280685">
    <property type="component" value="Chromosome 3"/>
</dbReference>
<keyword evidence="12" id="KW-0411">Iron-sulfur</keyword>
<dbReference type="InterPro" id="IPR010722">
    <property type="entry name" value="BATS_dom"/>
</dbReference>
<keyword evidence="11" id="KW-0408">Iron</keyword>
<sequence>MLAPSSARALLRRPPFTTGLGGQTPIVGASNRWLTTLGHRRQQSTATADTTANANDQDVASIHDNVEHQQWARQVLRDAVAAAAPRYTWSKEETAAIYHQPLMELAFQAAQVHRRFHNPSEVQLCTLMNIKTGGCSEDCSYCAQSTRYQKGTGLQAKRVETVETVLEAARIAKANGSTRFCMGAAWRDMRGRNNSLRNVKEMVSGVRAMGMEVCVTLGMIDAEQAKELREAGLTAYNHNLDTSREFYPSIISTRTYDERLATLGHVRDAGINVCSGGILGLGETDKDRIGLLHTAATLPSHPESFPVNALVPIKGTPLGDRKPIDFTSMLRTIAAARIIMPATIIRIAAGRKTMTEEQQAMCFMAGANAVFTGEKMLTTECNGWDDDAVLFERWGLQPMKSFAKSAAPAS</sequence>
<keyword evidence="5" id="KW-0004">4Fe-4S</keyword>
<keyword evidence="7" id="KW-0949">S-adenosyl-L-methionine</keyword>
<dbReference type="SMART" id="SM00876">
    <property type="entry name" value="BATS"/>
    <property type="match status" value="1"/>
</dbReference>
<feature type="domain" description="Radical SAM core" evidence="15">
    <location>
        <begin position="120"/>
        <end position="351"/>
    </location>
</feature>
<dbReference type="InterPro" id="IPR007197">
    <property type="entry name" value="rSAM"/>
</dbReference>
<comment type="similarity">
    <text evidence="3">Belongs to the radical SAM superfamily. Biotin synthase family.</text>
</comment>
<dbReference type="NCBIfam" id="TIGR00433">
    <property type="entry name" value="bioB"/>
    <property type="match status" value="1"/>
</dbReference>
<dbReference type="PANTHER" id="PTHR22976:SF2">
    <property type="entry name" value="BIOTIN SYNTHASE, MITOCHONDRIAL"/>
    <property type="match status" value="1"/>
</dbReference>